<evidence type="ECO:0000313" key="1">
    <source>
        <dbReference type="EMBL" id="UUT36298.1"/>
    </source>
</evidence>
<keyword evidence="2" id="KW-1185">Reference proteome</keyword>
<reference evidence="1" key="1">
    <citation type="submission" date="2022-01" db="EMBL/GenBank/DDBJ databases">
        <title>Microbacterium eymi and Microbacterium rhizovicinus sp. nov., isolated from the rhizospheric soil of Elymus tsukushiensis, a plant native to the Dokdo Islands, Republic of Korea.</title>
        <authorList>
            <person name="Hwang Y.J."/>
        </authorList>
    </citation>
    <scope>NUCLEOTIDE SEQUENCE</scope>
    <source>
        <strain evidence="1">KUDC0405</strain>
    </source>
</reference>
<organism evidence="1 2">
    <name type="scientific">Microbacterium elymi</name>
    <dbReference type="NCBI Taxonomy" id="2909587"/>
    <lineage>
        <taxon>Bacteria</taxon>
        <taxon>Bacillati</taxon>
        <taxon>Actinomycetota</taxon>
        <taxon>Actinomycetes</taxon>
        <taxon>Micrococcales</taxon>
        <taxon>Microbacteriaceae</taxon>
        <taxon>Microbacterium</taxon>
    </lineage>
</organism>
<evidence type="ECO:0000313" key="2">
    <source>
        <dbReference type="Proteomes" id="UP001054811"/>
    </source>
</evidence>
<dbReference type="EMBL" id="CP091139">
    <property type="protein sequence ID" value="UUT36298.1"/>
    <property type="molecule type" value="Genomic_DNA"/>
</dbReference>
<protein>
    <submittedName>
        <fullName evidence="1">Uncharacterized protein</fullName>
    </submittedName>
</protein>
<name>A0ABY5NM90_9MICO</name>
<accession>A0ABY5NM90</accession>
<dbReference type="RefSeq" id="WP_259612947.1">
    <property type="nucleotide sequence ID" value="NZ_CP091139.2"/>
</dbReference>
<sequence>MVDGDTLTVSILCEPFANGADVWVTASFTRDRPHEVQVAAFAGETSVALDACVLTATMGNWARLRELELSGRTAHASALWPDYHGTAFAPHASFGVGELVRDGGDVVVRARPDEGDPVGATYAEGTAEHWHYVGRRGVQEWRAADPDPALRAQVNGRHTYWMSEHPIPSGIAFENFELVEPFRQGRAFTFGIEPL</sequence>
<dbReference type="Proteomes" id="UP001054811">
    <property type="component" value="Chromosome"/>
</dbReference>
<gene>
    <name evidence="1" type="ORF">L2X98_25385</name>
</gene>
<proteinExistence type="predicted"/>